<dbReference type="EMBL" id="KI301914">
    <property type="protein sequence ID" value="ERZ94573.1"/>
    <property type="molecule type" value="Genomic_DNA"/>
</dbReference>
<dbReference type="AlphaFoldDB" id="U9SFD3"/>
<gene>
    <name evidence="1" type="ORF">GLOINDRAFT_14476</name>
</gene>
<reference evidence="1" key="1">
    <citation type="submission" date="2013-07" db="EMBL/GenBank/DDBJ databases">
        <title>The genome of an arbuscular mycorrhizal fungus provides insights into the evolution of the oldest plant symbiosis.</title>
        <authorList>
            <consortium name="DOE Joint Genome Institute"/>
            <person name="Tisserant E."/>
            <person name="Malbreil M."/>
            <person name="Kuo A."/>
            <person name="Kohler A."/>
            <person name="Symeonidi A."/>
            <person name="Balestrini R."/>
            <person name="Charron P."/>
            <person name="Duensing N."/>
            <person name="Frei-dit-Frey N."/>
            <person name="Gianinazzi-Pearson V."/>
            <person name="Gilbert B."/>
            <person name="Handa Y."/>
            <person name="Hijri M."/>
            <person name="Kaul R."/>
            <person name="Kawaguchi M."/>
            <person name="Krajinski F."/>
            <person name="Lammers P."/>
            <person name="Lapierre D."/>
            <person name="Masclaux F.G."/>
            <person name="Murat C."/>
            <person name="Morin E."/>
            <person name="Ndikumana S."/>
            <person name="Pagni M."/>
            <person name="Petitpierre D."/>
            <person name="Requena N."/>
            <person name="Rosikiewicz P."/>
            <person name="Riley R."/>
            <person name="Saito K."/>
            <person name="San Clemente H."/>
            <person name="Shapiro H."/>
            <person name="van Tuinen D."/>
            <person name="Becard G."/>
            <person name="Bonfante P."/>
            <person name="Paszkowski U."/>
            <person name="Shachar-Hill Y."/>
            <person name="Young J.P."/>
            <person name="Sanders I.R."/>
            <person name="Henrissat B."/>
            <person name="Rensing S.A."/>
            <person name="Grigoriev I.V."/>
            <person name="Corradi N."/>
            <person name="Roux C."/>
            <person name="Martin F."/>
        </authorList>
    </citation>
    <scope>NUCLEOTIDE SEQUENCE</scope>
    <source>
        <strain evidence="1">DAOM 197198</strain>
    </source>
</reference>
<protein>
    <submittedName>
        <fullName evidence="1">Uncharacterized protein</fullName>
    </submittedName>
</protein>
<dbReference type="HOGENOM" id="CLU_1448444_0_0_1"/>
<name>U9SFD3_RHIID</name>
<dbReference type="VEuPathDB" id="FungiDB:RhiirFUN_022517"/>
<proteinExistence type="predicted"/>
<evidence type="ECO:0000313" key="1">
    <source>
        <dbReference type="EMBL" id="ERZ94573.1"/>
    </source>
</evidence>
<accession>U9SFD3</accession>
<sequence>MTLQLYLPIAISLSSLHVSFENYTNYTSSPLHIIRFTFLVLIKGDTQLIPDDPRPIIENQLKKILQPHKKSVVLYMICAEFGTEKALSIKKVSKKIGHGIIHVNVPYDVEDFGITFGEAFNFEFEEDITLKKKLIRKIGGTDGKLMIPIIVFAASEGVDFPSWSQGTNPPMEIGNISEEERINEISN</sequence>
<organism evidence="1">
    <name type="scientific">Rhizophagus irregularis (strain DAOM 181602 / DAOM 197198 / MUCL 43194)</name>
    <name type="common">Arbuscular mycorrhizal fungus</name>
    <name type="synonym">Glomus intraradices</name>
    <dbReference type="NCBI Taxonomy" id="747089"/>
    <lineage>
        <taxon>Eukaryota</taxon>
        <taxon>Fungi</taxon>
        <taxon>Fungi incertae sedis</taxon>
        <taxon>Mucoromycota</taxon>
        <taxon>Glomeromycotina</taxon>
        <taxon>Glomeromycetes</taxon>
        <taxon>Glomerales</taxon>
        <taxon>Glomeraceae</taxon>
        <taxon>Rhizophagus</taxon>
    </lineage>
</organism>